<dbReference type="Gene3D" id="4.10.60.10">
    <property type="entry name" value="Zinc finger, CCHC-type"/>
    <property type="match status" value="1"/>
</dbReference>
<comment type="caution">
    <text evidence="4">The sequence shown here is derived from an EMBL/GenBank/DDBJ whole genome shotgun (WGS) entry which is preliminary data.</text>
</comment>
<evidence type="ECO:0000256" key="1">
    <source>
        <dbReference type="PROSITE-ProRule" id="PRU00047"/>
    </source>
</evidence>
<accession>A0A9J6E9R7</accession>
<dbReference type="Proteomes" id="UP000821866">
    <property type="component" value="Chromosome 3"/>
</dbReference>
<dbReference type="PANTHER" id="PTHR46888:SF1">
    <property type="entry name" value="RIBONUCLEASE H"/>
    <property type="match status" value="1"/>
</dbReference>
<name>A0A9J6E9R7_RHIMP</name>
<keyword evidence="1" id="KW-0863">Zinc-finger</keyword>
<feature type="region of interest" description="Disordered" evidence="2">
    <location>
        <begin position="323"/>
        <end position="343"/>
    </location>
</feature>
<dbReference type="InterPro" id="IPR036875">
    <property type="entry name" value="Znf_CCHC_sf"/>
</dbReference>
<dbReference type="SMART" id="SM00343">
    <property type="entry name" value="ZnF_C2HC"/>
    <property type="match status" value="1"/>
</dbReference>
<feature type="compositionally biased region" description="Basic and acidic residues" evidence="2">
    <location>
        <begin position="1"/>
        <end position="19"/>
    </location>
</feature>
<organism evidence="4 5">
    <name type="scientific">Rhipicephalus microplus</name>
    <name type="common">Cattle tick</name>
    <name type="synonym">Boophilus microplus</name>
    <dbReference type="NCBI Taxonomy" id="6941"/>
    <lineage>
        <taxon>Eukaryota</taxon>
        <taxon>Metazoa</taxon>
        <taxon>Ecdysozoa</taxon>
        <taxon>Arthropoda</taxon>
        <taxon>Chelicerata</taxon>
        <taxon>Arachnida</taxon>
        <taxon>Acari</taxon>
        <taxon>Parasitiformes</taxon>
        <taxon>Ixodida</taxon>
        <taxon>Ixodoidea</taxon>
        <taxon>Ixodidae</taxon>
        <taxon>Rhipicephalinae</taxon>
        <taxon>Rhipicephalus</taxon>
        <taxon>Boophilus</taxon>
    </lineage>
</organism>
<feature type="domain" description="CCHC-type" evidence="3">
    <location>
        <begin position="309"/>
        <end position="326"/>
    </location>
</feature>
<proteinExistence type="predicted"/>
<dbReference type="PROSITE" id="PS00141">
    <property type="entry name" value="ASP_PROTEASE"/>
    <property type="match status" value="1"/>
</dbReference>
<keyword evidence="1" id="KW-0479">Metal-binding</keyword>
<dbReference type="InterPro" id="IPR001969">
    <property type="entry name" value="Aspartic_peptidase_AS"/>
</dbReference>
<dbReference type="GO" id="GO:0003676">
    <property type="term" value="F:nucleic acid binding"/>
    <property type="evidence" value="ECO:0007669"/>
    <property type="project" value="InterPro"/>
</dbReference>
<evidence type="ECO:0000256" key="2">
    <source>
        <dbReference type="SAM" id="MobiDB-lite"/>
    </source>
</evidence>
<keyword evidence="1" id="KW-0862">Zinc</keyword>
<dbReference type="AlphaFoldDB" id="A0A9J6E9R7"/>
<dbReference type="VEuPathDB" id="VectorBase:LOC119164637"/>
<dbReference type="GO" id="GO:0006508">
    <property type="term" value="P:proteolysis"/>
    <property type="evidence" value="ECO:0007669"/>
    <property type="project" value="InterPro"/>
</dbReference>
<feature type="region of interest" description="Disordered" evidence="2">
    <location>
        <begin position="1"/>
        <end position="45"/>
    </location>
</feature>
<dbReference type="SUPFAM" id="SSF57756">
    <property type="entry name" value="Retrovirus zinc finger-like domains"/>
    <property type="match status" value="1"/>
</dbReference>
<dbReference type="SUPFAM" id="SSF47353">
    <property type="entry name" value="Retrovirus capsid dimerization domain-like"/>
    <property type="match status" value="1"/>
</dbReference>
<dbReference type="InterPro" id="IPR001878">
    <property type="entry name" value="Znf_CCHC"/>
</dbReference>
<feature type="region of interest" description="Disordered" evidence="2">
    <location>
        <begin position="77"/>
        <end position="97"/>
    </location>
</feature>
<keyword evidence="5" id="KW-1185">Reference proteome</keyword>
<reference evidence="4" key="1">
    <citation type="journal article" date="2020" name="Cell">
        <title>Large-Scale Comparative Analyses of Tick Genomes Elucidate Their Genetic Diversity and Vector Capacities.</title>
        <authorList>
            <consortium name="Tick Genome and Microbiome Consortium (TIGMIC)"/>
            <person name="Jia N."/>
            <person name="Wang J."/>
            <person name="Shi W."/>
            <person name="Du L."/>
            <person name="Sun Y."/>
            <person name="Zhan W."/>
            <person name="Jiang J.F."/>
            <person name="Wang Q."/>
            <person name="Zhang B."/>
            <person name="Ji P."/>
            <person name="Bell-Sakyi L."/>
            <person name="Cui X.M."/>
            <person name="Yuan T.T."/>
            <person name="Jiang B.G."/>
            <person name="Yang W.F."/>
            <person name="Lam T.T."/>
            <person name="Chang Q.C."/>
            <person name="Ding S.J."/>
            <person name="Wang X.J."/>
            <person name="Zhu J.G."/>
            <person name="Ruan X.D."/>
            <person name="Zhao L."/>
            <person name="Wei J.T."/>
            <person name="Ye R.Z."/>
            <person name="Que T.C."/>
            <person name="Du C.H."/>
            <person name="Zhou Y.H."/>
            <person name="Cheng J.X."/>
            <person name="Dai P.F."/>
            <person name="Guo W.B."/>
            <person name="Han X.H."/>
            <person name="Huang E.J."/>
            <person name="Li L.F."/>
            <person name="Wei W."/>
            <person name="Gao Y.C."/>
            <person name="Liu J.Z."/>
            <person name="Shao H.Z."/>
            <person name="Wang X."/>
            <person name="Wang C.C."/>
            <person name="Yang T.C."/>
            <person name="Huo Q.B."/>
            <person name="Li W."/>
            <person name="Chen H.Y."/>
            <person name="Chen S.E."/>
            <person name="Zhou L.G."/>
            <person name="Ni X.B."/>
            <person name="Tian J.H."/>
            <person name="Sheng Y."/>
            <person name="Liu T."/>
            <person name="Pan Y.S."/>
            <person name="Xia L.Y."/>
            <person name="Li J."/>
            <person name="Zhao F."/>
            <person name="Cao W.C."/>
        </authorList>
    </citation>
    <scope>NUCLEOTIDE SEQUENCE</scope>
    <source>
        <strain evidence="4">Rmic-2018</strain>
    </source>
</reference>
<evidence type="ECO:0000313" key="5">
    <source>
        <dbReference type="Proteomes" id="UP000821866"/>
    </source>
</evidence>
<dbReference type="EMBL" id="JABSTU010000005">
    <property type="protein sequence ID" value="KAH8031275.1"/>
    <property type="molecule type" value="Genomic_DNA"/>
</dbReference>
<dbReference type="GO" id="GO:0008270">
    <property type="term" value="F:zinc ion binding"/>
    <property type="evidence" value="ECO:0007669"/>
    <property type="project" value="UniProtKB-KW"/>
</dbReference>
<evidence type="ECO:0000313" key="4">
    <source>
        <dbReference type="EMBL" id="KAH8031275.1"/>
    </source>
</evidence>
<dbReference type="PROSITE" id="PS50158">
    <property type="entry name" value="ZF_CCHC"/>
    <property type="match status" value="1"/>
</dbReference>
<protein>
    <recommendedName>
        <fullName evidence="3">CCHC-type domain-containing protein</fullName>
    </recommendedName>
</protein>
<feature type="compositionally biased region" description="Polar residues" evidence="2">
    <location>
        <begin position="331"/>
        <end position="343"/>
    </location>
</feature>
<reference evidence="4" key="2">
    <citation type="submission" date="2021-09" db="EMBL/GenBank/DDBJ databases">
        <authorList>
            <person name="Jia N."/>
            <person name="Wang J."/>
            <person name="Shi W."/>
            <person name="Du L."/>
            <person name="Sun Y."/>
            <person name="Zhan W."/>
            <person name="Jiang J."/>
            <person name="Wang Q."/>
            <person name="Zhang B."/>
            <person name="Ji P."/>
            <person name="Sakyi L.B."/>
            <person name="Cui X."/>
            <person name="Yuan T."/>
            <person name="Jiang B."/>
            <person name="Yang W."/>
            <person name="Lam T.T.-Y."/>
            <person name="Chang Q."/>
            <person name="Ding S."/>
            <person name="Wang X."/>
            <person name="Zhu J."/>
            <person name="Ruan X."/>
            <person name="Zhao L."/>
            <person name="Wei J."/>
            <person name="Que T."/>
            <person name="Du C."/>
            <person name="Cheng J."/>
            <person name="Dai P."/>
            <person name="Han X."/>
            <person name="Huang E."/>
            <person name="Gao Y."/>
            <person name="Liu J."/>
            <person name="Shao H."/>
            <person name="Ye R."/>
            <person name="Li L."/>
            <person name="Wei W."/>
            <person name="Wang X."/>
            <person name="Wang C."/>
            <person name="Huo Q."/>
            <person name="Li W."/>
            <person name="Guo W."/>
            <person name="Chen H."/>
            <person name="Chen S."/>
            <person name="Zhou L."/>
            <person name="Zhou L."/>
            <person name="Ni X."/>
            <person name="Tian J."/>
            <person name="Zhou Y."/>
            <person name="Sheng Y."/>
            <person name="Liu T."/>
            <person name="Pan Y."/>
            <person name="Xia L."/>
            <person name="Li J."/>
            <person name="Zhao F."/>
            <person name="Cao W."/>
        </authorList>
    </citation>
    <scope>NUCLEOTIDE SEQUENCE</scope>
    <source>
        <strain evidence="4">Rmic-2018</strain>
        <tissue evidence="4">Larvae</tissue>
    </source>
</reference>
<sequence>MTKHYNLRDSKRDNSEMNRDGAGNLQAFGVADSGPGGHGSVTSDTASEQQLALLQLQLKIAEAETEKRRLMLESQRLRARNRAESNESDDSVALGGRSEEDRRLKFASLLRGVLAPMPNQEALAPMWFEDVEATLESYEAPSEWWAGLVLPQLSERARGLLCRLTAEERKAYVKLKSSILEGLRLSAAEYKRLFEGSKKGEMESWDQFAVRLENYFDYYVQSSKVGTFEELKQLVVADRLKECLSPEARAHVICNQHEFFLLPSGVASLASRFEESEKCKAAQKKANVEEWEKKAKTVVDTHTDRKGKRRCFECKGADHIARNCPNKGSGARQNTRPAGQQNGPVVARVTAPAFGSEIAMADRLWQRKEQKQPSLETVTLKSSGRSLNAVVDSGAEVSVIRKAVVPQYDGTGSQIKLTGAFGQQVTAELAYVPLVATEGSPYVMSD</sequence>
<gene>
    <name evidence="4" type="ORF">HPB51_015210</name>
</gene>
<dbReference type="PANTHER" id="PTHR46888">
    <property type="entry name" value="ZINC KNUCKLE DOMAINCONTAINING PROTEIN-RELATED"/>
    <property type="match status" value="1"/>
</dbReference>
<dbReference type="GO" id="GO:0004190">
    <property type="term" value="F:aspartic-type endopeptidase activity"/>
    <property type="evidence" value="ECO:0007669"/>
    <property type="project" value="InterPro"/>
</dbReference>
<evidence type="ECO:0000259" key="3">
    <source>
        <dbReference type="PROSITE" id="PS50158"/>
    </source>
</evidence>